<evidence type="ECO:0000259" key="1">
    <source>
        <dbReference type="Pfam" id="PF01936"/>
    </source>
</evidence>
<evidence type="ECO:0000313" key="3">
    <source>
        <dbReference type="Proteomes" id="UP000467841"/>
    </source>
</evidence>
<comment type="caution">
    <text evidence="2">The sequence shown here is derived from an EMBL/GenBank/DDBJ whole genome shotgun (WGS) entry which is preliminary data.</text>
</comment>
<evidence type="ECO:0000313" key="2">
    <source>
        <dbReference type="EMBL" id="CAA7060416.1"/>
    </source>
</evidence>
<dbReference type="Pfam" id="PF01936">
    <property type="entry name" value="NYN"/>
    <property type="match status" value="1"/>
</dbReference>
<keyword evidence="3" id="KW-1185">Reference proteome</keyword>
<gene>
    <name evidence="2" type="ORF">MERR_LOCUS47652</name>
</gene>
<feature type="domain" description="NYN" evidence="1">
    <location>
        <begin position="9"/>
        <end position="73"/>
    </location>
</feature>
<name>A0A6D2L6F6_9BRAS</name>
<dbReference type="Proteomes" id="UP000467841">
    <property type="component" value="Unassembled WGS sequence"/>
</dbReference>
<dbReference type="OrthoDB" id="549353at2759"/>
<proteinExistence type="predicted"/>
<dbReference type="GO" id="GO:0004540">
    <property type="term" value="F:RNA nuclease activity"/>
    <property type="evidence" value="ECO:0007669"/>
    <property type="project" value="InterPro"/>
</dbReference>
<sequence>MDPAEKQIADDEIKSQMKEWRKSTHKPATTLLISGDRDFLNQVNKLRAAGHRVIIAARSHNCSRELREASNLFWDWRMELLGMTHARPPFFQRVRQGRRY</sequence>
<dbReference type="InterPro" id="IPR021139">
    <property type="entry name" value="NYN"/>
</dbReference>
<reference evidence="2" key="1">
    <citation type="submission" date="2020-01" db="EMBL/GenBank/DDBJ databases">
        <authorList>
            <person name="Mishra B."/>
        </authorList>
    </citation>
    <scope>NUCLEOTIDE SEQUENCE [LARGE SCALE GENOMIC DNA]</scope>
</reference>
<organism evidence="2 3">
    <name type="scientific">Microthlaspi erraticum</name>
    <dbReference type="NCBI Taxonomy" id="1685480"/>
    <lineage>
        <taxon>Eukaryota</taxon>
        <taxon>Viridiplantae</taxon>
        <taxon>Streptophyta</taxon>
        <taxon>Embryophyta</taxon>
        <taxon>Tracheophyta</taxon>
        <taxon>Spermatophyta</taxon>
        <taxon>Magnoliopsida</taxon>
        <taxon>eudicotyledons</taxon>
        <taxon>Gunneridae</taxon>
        <taxon>Pentapetalae</taxon>
        <taxon>rosids</taxon>
        <taxon>malvids</taxon>
        <taxon>Brassicales</taxon>
        <taxon>Brassicaceae</taxon>
        <taxon>Coluteocarpeae</taxon>
        <taxon>Microthlaspi</taxon>
    </lineage>
</organism>
<protein>
    <recommendedName>
        <fullName evidence="1">NYN domain-containing protein</fullName>
    </recommendedName>
</protein>
<accession>A0A6D2L6F6</accession>
<dbReference type="Gene3D" id="3.40.50.1010">
    <property type="entry name" value="5'-nuclease"/>
    <property type="match status" value="1"/>
</dbReference>
<dbReference type="AlphaFoldDB" id="A0A6D2L6F6"/>
<dbReference type="EMBL" id="CACVBM020001829">
    <property type="protein sequence ID" value="CAA7060416.1"/>
    <property type="molecule type" value="Genomic_DNA"/>
</dbReference>